<feature type="compositionally biased region" description="Polar residues" evidence="1">
    <location>
        <begin position="62"/>
        <end position="78"/>
    </location>
</feature>
<evidence type="ECO:0000313" key="3">
    <source>
        <dbReference type="Proteomes" id="UP000439903"/>
    </source>
</evidence>
<feature type="region of interest" description="Disordered" evidence="1">
    <location>
        <begin position="48"/>
        <end position="86"/>
    </location>
</feature>
<gene>
    <name evidence="2" type="ORF">F8M41_013322</name>
</gene>
<accession>A0A8H4ASB5</accession>
<evidence type="ECO:0000313" key="2">
    <source>
        <dbReference type="EMBL" id="KAF0528055.1"/>
    </source>
</evidence>
<evidence type="ECO:0000256" key="1">
    <source>
        <dbReference type="SAM" id="MobiDB-lite"/>
    </source>
</evidence>
<keyword evidence="3" id="KW-1185">Reference proteome</keyword>
<dbReference type="AlphaFoldDB" id="A0A8H4ASB5"/>
<reference evidence="2 3" key="1">
    <citation type="journal article" date="2019" name="Environ. Microbiol.">
        <title>At the nexus of three kingdoms: the genome of the mycorrhizal fungus Gigaspora margarita provides insights into plant, endobacterial and fungal interactions.</title>
        <authorList>
            <person name="Venice F."/>
            <person name="Ghignone S."/>
            <person name="Salvioli di Fossalunga A."/>
            <person name="Amselem J."/>
            <person name="Novero M."/>
            <person name="Xianan X."/>
            <person name="Sedzielewska Toro K."/>
            <person name="Morin E."/>
            <person name="Lipzen A."/>
            <person name="Grigoriev I.V."/>
            <person name="Henrissat B."/>
            <person name="Martin F.M."/>
            <person name="Bonfante P."/>
        </authorList>
    </citation>
    <scope>NUCLEOTIDE SEQUENCE [LARGE SCALE GENOMIC DNA]</scope>
    <source>
        <strain evidence="2 3">BEG34</strain>
    </source>
</reference>
<dbReference type="EMBL" id="WTPW01000271">
    <property type="protein sequence ID" value="KAF0528055.1"/>
    <property type="molecule type" value="Genomic_DNA"/>
</dbReference>
<comment type="caution">
    <text evidence="2">The sequence shown here is derived from an EMBL/GenBank/DDBJ whole genome shotgun (WGS) entry which is preliminary data.</text>
</comment>
<organism evidence="2 3">
    <name type="scientific">Gigaspora margarita</name>
    <dbReference type="NCBI Taxonomy" id="4874"/>
    <lineage>
        <taxon>Eukaryota</taxon>
        <taxon>Fungi</taxon>
        <taxon>Fungi incertae sedis</taxon>
        <taxon>Mucoromycota</taxon>
        <taxon>Glomeromycotina</taxon>
        <taxon>Glomeromycetes</taxon>
        <taxon>Diversisporales</taxon>
        <taxon>Gigasporaceae</taxon>
        <taxon>Gigaspora</taxon>
    </lineage>
</organism>
<sequence length="114" mass="13596">MRKTNTREFTTQCQRCLRQMPENKPQQHWVFTTTPKCLRTNTKEFTQKCPRANTKNAKSKTPENSLHNAEGVQGQTYHTVPKEVPKNKYQRIRHIMPKMFKDKCRRIDYNVKSV</sequence>
<protein>
    <submittedName>
        <fullName evidence="2">Uncharacterized protein</fullName>
    </submittedName>
</protein>
<dbReference type="Proteomes" id="UP000439903">
    <property type="component" value="Unassembled WGS sequence"/>
</dbReference>
<name>A0A8H4ASB5_GIGMA</name>
<proteinExistence type="predicted"/>